<dbReference type="PANTHER" id="PTHR43768">
    <property type="entry name" value="TREHALOSE 6-PHOSPHATE PHOSPHATASE"/>
    <property type="match status" value="1"/>
</dbReference>
<comment type="function">
    <text evidence="4">Removes the phosphate from trehalose 6-phosphate to produce free trehalose.</text>
</comment>
<dbReference type="GO" id="GO:0046872">
    <property type="term" value="F:metal ion binding"/>
    <property type="evidence" value="ECO:0007669"/>
    <property type="project" value="UniProtKB-KW"/>
</dbReference>
<dbReference type="InterPro" id="IPR006379">
    <property type="entry name" value="HAD-SF_hydro_IIB"/>
</dbReference>
<dbReference type="PATRIC" id="fig|1610491.3.peg.1770"/>
<dbReference type="EC" id="3.1.3.12" evidence="4"/>
<name>A0A0U1PZ75_9BURK</name>
<dbReference type="GO" id="GO:0004805">
    <property type="term" value="F:trehalose-phosphatase activity"/>
    <property type="evidence" value="ECO:0007669"/>
    <property type="project" value="UniProtKB-EC"/>
</dbReference>
<proteinExistence type="inferred from homology"/>
<dbReference type="SUPFAM" id="SSF56784">
    <property type="entry name" value="HAD-like"/>
    <property type="match status" value="1"/>
</dbReference>
<dbReference type="NCBIfam" id="TIGR00685">
    <property type="entry name" value="T6PP"/>
    <property type="match status" value="1"/>
</dbReference>
<evidence type="ECO:0000256" key="2">
    <source>
        <dbReference type="ARBA" id="ARBA00008770"/>
    </source>
</evidence>
<evidence type="ECO:0000256" key="1">
    <source>
        <dbReference type="ARBA" id="ARBA00005199"/>
    </source>
</evidence>
<evidence type="ECO:0000313" key="5">
    <source>
        <dbReference type="EMBL" id="KKW67655.1"/>
    </source>
</evidence>
<keyword evidence="4" id="KW-0479">Metal-binding</keyword>
<dbReference type="Pfam" id="PF02358">
    <property type="entry name" value="Trehalose_PPase"/>
    <property type="match status" value="1"/>
</dbReference>
<dbReference type="PANTHER" id="PTHR43768:SF3">
    <property type="entry name" value="TREHALOSE 6-PHOSPHATE PHOSPHATASE"/>
    <property type="match status" value="1"/>
</dbReference>
<comment type="caution">
    <text evidence="5">The sequence shown here is derived from an EMBL/GenBank/DDBJ whole genome shotgun (WGS) entry which is preliminary data.</text>
</comment>
<dbReference type="InterPro" id="IPR036412">
    <property type="entry name" value="HAD-like_sf"/>
</dbReference>
<dbReference type="GO" id="GO:0005992">
    <property type="term" value="P:trehalose biosynthetic process"/>
    <property type="evidence" value="ECO:0007669"/>
    <property type="project" value="UniProtKB-UniPathway"/>
</dbReference>
<comment type="catalytic activity">
    <reaction evidence="4">
        <text>alpha,alpha-trehalose 6-phosphate + H2O = alpha,alpha-trehalose + phosphate</text>
        <dbReference type="Rhea" id="RHEA:23420"/>
        <dbReference type="ChEBI" id="CHEBI:15377"/>
        <dbReference type="ChEBI" id="CHEBI:16551"/>
        <dbReference type="ChEBI" id="CHEBI:43474"/>
        <dbReference type="ChEBI" id="CHEBI:58429"/>
        <dbReference type="EC" id="3.1.3.12"/>
    </reaction>
</comment>
<evidence type="ECO:0000256" key="3">
    <source>
        <dbReference type="ARBA" id="ARBA00022801"/>
    </source>
</evidence>
<evidence type="ECO:0000256" key="4">
    <source>
        <dbReference type="RuleBase" id="RU361117"/>
    </source>
</evidence>
<dbReference type="InterPro" id="IPR023214">
    <property type="entry name" value="HAD_sf"/>
</dbReference>
<dbReference type="CDD" id="cd01627">
    <property type="entry name" value="HAD_TPP"/>
    <property type="match status" value="1"/>
</dbReference>
<protein>
    <recommendedName>
        <fullName evidence="4">Trehalose 6-phosphate phosphatase</fullName>
        <ecNumber evidence="4">3.1.3.12</ecNumber>
    </recommendedName>
</protein>
<keyword evidence="4" id="KW-0460">Magnesium</keyword>
<dbReference type="RefSeq" id="WP_046741877.1">
    <property type="nucleotide sequence ID" value="NZ_LBNQ01000025.1"/>
</dbReference>
<keyword evidence="3 4" id="KW-0378">Hydrolase</keyword>
<organism evidence="5 6">
    <name type="scientific">Lampropedia cohaerens</name>
    <dbReference type="NCBI Taxonomy" id="1610491"/>
    <lineage>
        <taxon>Bacteria</taxon>
        <taxon>Pseudomonadati</taxon>
        <taxon>Pseudomonadota</taxon>
        <taxon>Betaproteobacteria</taxon>
        <taxon>Burkholderiales</taxon>
        <taxon>Comamonadaceae</taxon>
        <taxon>Lampropedia</taxon>
    </lineage>
</organism>
<comment type="pathway">
    <text evidence="1 4">Glycan biosynthesis; trehalose biosynthesis.</text>
</comment>
<comment type="cofactor">
    <cofactor evidence="4">
        <name>Mg(2+)</name>
        <dbReference type="ChEBI" id="CHEBI:18420"/>
    </cofactor>
</comment>
<evidence type="ECO:0000313" key="6">
    <source>
        <dbReference type="Proteomes" id="UP000050580"/>
    </source>
</evidence>
<sequence>MPSTHAQAPPPRLELPLTRYAWFFDFDGTLAELQARPDRVSLPAARKGLLRRLQAASGGAVAILTGRSLEDLQPLIAPLRLPCAGMHGLQLHIADRTRMAATARLPYTVLARLQDLAECHPGVLLENKGECAAALHYRQAPHHASALEAAMQALLPTCNGYELLHGKCVLELRPASASKGTALRLLMRNTPFKDRIPLCVGDDRTDEDGFAAAQALGGIGIKIGTGATQGQWRLADPSALQHWLHQQLEAATHAAAPVSATAAPPASTI</sequence>
<dbReference type="NCBIfam" id="TIGR01484">
    <property type="entry name" value="HAD-SF-IIB"/>
    <property type="match status" value="1"/>
</dbReference>
<dbReference type="EMBL" id="LBNQ01000025">
    <property type="protein sequence ID" value="KKW67655.1"/>
    <property type="molecule type" value="Genomic_DNA"/>
</dbReference>
<keyword evidence="6" id="KW-1185">Reference proteome</keyword>
<dbReference type="STRING" id="1610491.AAV94_08330"/>
<gene>
    <name evidence="5" type="ORF">AAV94_08330</name>
</gene>
<dbReference type="Gene3D" id="3.30.70.1020">
    <property type="entry name" value="Trehalose-6-phosphate phosphatase related protein, domain 2"/>
    <property type="match status" value="1"/>
</dbReference>
<dbReference type="Proteomes" id="UP000050580">
    <property type="component" value="Unassembled WGS sequence"/>
</dbReference>
<comment type="similarity">
    <text evidence="2 4">Belongs to the trehalose phosphatase family.</text>
</comment>
<accession>A0A0U1PZ75</accession>
<dbReference type="AlphaFoldDB" id="A0A0U1PZ75"/>
<dbReference type="UniPathway" id="UPA00299"/>
<dbReference type="InterPro" id="IPR003337">
    <property type="entry name" value="Trehalose_PPase"/>
</dbReference>
<dbReference type="Gene3D" id="3.40.50.1000">
    <property type="entry name" value="HAD superfamily/HAD-like"/>
    <property type="match status" value="1"/>
</dbReference>
<reference evidence="5 6" key="1">
    <citation type="submission" date="2015-05" db="EMBL/GenBank/DDBJ databases">
        <title>Draft genome sequence of Lampropedia sp. CT6, isolated from the microbial mat of a hot water spring, located at Manikaran, India.</title>
        <authorList>
            <person name="Tripathi C."/>
            <person name="Rani P."/>
            <person name="Mahato N.K."/>
            <person name="Lal R."/>
        </authorList>
    </citation>
    <scope>NUCLEOTIDE SEQUENCE [LARGE SCALE GENOMIC DNA]</scope>
    <source>
        <strain evidence="5 6">CT6</strain>
    </source>
</reference>
<dbReference type="InterPro" id="IPR044651">
    <property type="entry name" value="OTSB-like"/>
</dbReference>